<dbReference type="Pfam" id="PF13377">
    <property type="entry name" value="Peripla_BP_3"/>
    <property type="match status" value="1"/>
</dbReference>
<organism evidence="5 6">
    <name type="scientific">Candidatus Promineifilum breve</name>
    <dbReference type="NCBI Taxonomy" id="1806508"/>
    <lineage>
        <taxon>Bacteria</taxon>
        <taxon>Bacillati</taxon>
        <taxon>Chloroflexota</taxon>
        <taxon>Ardenticatenia</taxon>
        <taxon>Candidatus Promineifilales</taxon>
        <taxon>Candidatus Promineifilaceae</taxon>
        <taxon>Candidatus Promineifilum</taxon>
    </lineage>
</organism>
<evidence type="ECO:0000256" key="2">
    <source>
        <dbReference type="ARBA" id="ARBA00023125"/>
    </source>
</evidence>
<dbReference type="OrthoDB" id="9784962at2"/>
<dbReference type="RefSeq" id="WP_157912890.1">
    <property type="nucleotide sequence ID" value="NZ_LN890655.1"/>
</dbReference>
<dbReference type="CDD" id="cd06267">
    <property type="entry name" value="PBP1_LacI_sugar_binding-like"/>
    <property type="match status" value="1"/>
</dbReference>
<keyword evidence="2" id="KW-0238">DNA-binding</keyword>
<dbReference type="PANTHER" id="PTHR30146:SF109">
    <property type="entry name" value="HTH-TYPE TRANSCRIPTIONAL REGULATOR GALS"/>
    <property type="match status" value="1"/>
</dbReference>
<dbReference type="SUPFAM" id="SSF53822">
    <property type="entry name" value="Periplasmic binding protein-like I"/>
    <property type="match status" value="1"/>
</dbReference>
<dbReference type="InterPro" id="IPR028082">
    <property type="entry name" value="Peripla_BP_I"/>
</dbReference>
<dbReference type="PROSITE" id="PS00356">
    <property type="entry name" value="HTH_LACI_1"/>
    <property type="match status" value="1"/>
</dbReference>
<dbReference type="Gene3D" id="1.10.260.40">
    <property type="entry name" value="lambda repressor-like DNA-binding domains"/>
    <property type="match status" value="1"/>
</dbReference>
<dbReference type="SMART" id="SM00354">
    <property type="entry name" value="HTH_LACI"/>
    <property type="match status" value="1"/>
</dbReference>
<accession>A0A170PER1</accession>
<dbReference type="InterPro" id="IPR000843">
    <property type="entry name" value="HTH_LacI"/>
</dbReference>
<dbReference type="PANTHER" id="PTHR30146">
    <property type="entry name" value="LACI-RELATED TRANSCRIPTIONAL REPRESSOR"/>
    <property type="match status" value="1"/>
</dbReference>
<evidence type="ECO:0000313" key="5">
    <source>
        <dbReference type="EMBL" id="CUS02727.2"/>
    </source>
</evidence>
<dbReference type="PROSITE" id="PS50932">
    <property type="entry name" value="HTH_LACI_2"/>
    <property type="match status" value="1"/>
</dbReference>
<dbReference type="Gene3D" id="3.40.50.2300">
    <property type="match status" value="2"/>
</dbReference>
<dbReference type="GO" id="GO:0000976">
    <property type="term" value="F:transcription cis-regulatory region binding"/>
    <property type="evidence" value="ECO:0007669"/>
    <property type="project" value="TreeGrafter"/>
</dbReference>
<dbReference type="AlphaFoldDB" id="A0A170PER1"/>
<feature type="domain" description="HTH lacI-type" evidence="4">
    <location>
        <begin position="4"/>
        <end position="58"/>
    </location>
</feature>
<dbReference type="EMBL" id="LN890655">
    <property type="protein sequence ID" value="CUS02727.2"/>
    <property type="molecule type" value="Genomic_DNA"/>
</dbReference>
<dbReference type="InterPro" id="IPR046335">
    <property type="entry name" value="LacI/GalR-like_sensor"/>
</dbReference>
<dbReference type="InterPro" id="IPR010982">
    <property type="entry name" value="Lambda_DNA-bd_dom_sf"/>
</dbReference>
<evidence type="ECO:0000256" key="3">
    <source>
        <dbReference type="ARBA" id="ARBA00023163"/>
    </source>
</evidence>
<evidence type="ECO:0000313" key="6">
    <source>
        <dbReference type="Proteomes" id="UP000215027"/>
    </source>
</evidence>
<dbReference type="PRINTS" id="PR00036">
    <property type="entry name" value="HTHLACI"/>
</dbReference>
<dbReference type="Proteomes" id="UP000215027">
    <property type="component" value="Chromosome I"/>
</dbReference>
<gene>
    <name evidence="5" type="ORF">CFX0092_A0849</name>
</gene>
<evidence type="ECO:0000256" key="1">
    <source>
        <dbReference type="ARBA" id="ARBA00023015"/>
    </source>
</evidence>
<keyword evidence="3" id="KW-0804">Transcription</keyword>
<dbReference type="GO" id="GO:0003700">
    <property type="term" value="F:DNA-binding transcription factor activity"/>
    <property type="evidence" value="ECO:0007669"/>
    <property type="project" value="TreeGrafter"/>
</dbReference>
<dbReference type="Pfam" id="PF00356">
    <property type="entry name" value="LacI"/>
    <property type="match status" value="1"/>
</dbReference>
<evidence type="ECO:0000259" key="4">
    <source>
        <dbReference type="PROSITE" id="PS50932"/>
    </source>
</evidence>
<dbReference type="KEGG" id="pbf:CFX0092_A0849"/>
<dbReference type="SUPFAM" id="SSF47413">
    <property type="entry name" value="lambda repressor-like DNA-binding domains"/>
    <property type="match status" value="1"/>
</dbReference>
<name>A0A170PER1_9CHLR</name>
<dbReference type="CDD" id="cd01392">
    <property type="entry name" value="HTH_LacI"/>
    <property type="match status" value="1"/>
</dbReference>
<sequence>MAAVTIRDVARQAGVGIATVSRVLNDSPLVSEDTRQRVQTAIAALDYSPSSVARRLSGGRSMAIAVIAPFFTRRSYVERLQGIEHVLSAGGYDLILYNVETVARRDECLRALPRGERLDGLLILSLGPDDAEVERLQQIGVPTVLIDTYHDTLPTVTVDDEAGARAAVEHLIALGHRRIAYVGEQLDDNPFHFRPIDDRYRGYRAALAAADLPFVPEYHRQGKYGWREARRMAHDLLALAAPPTAVFAYSDTMAFGALEAAQQCHITVPDQLSVIGFDDVEIAQHFRLTTIRQPLYETGARGAELLLELLDSDVSRPAPHIVLPTELVARHTTAPPAANP</sequence>
<keyword evidence="6" id="KW-1185">Reference proteome</keyword>
<protein>
    <submittedName>
        <fullName evidence="5">Transcriptional regulator</fullName>
    </submittedName>
</protein>
<reference evidence="5" key="1">
    <citation type="submission" date="2016-01" db="EMBL/GenBank/DDBJ databases">
        <authorList>
            <person name="Mcilroy J.S."/>
            <person name="Karst M S."/>
            <person name="Albertsen M."/>
        </authorList>
    </citation>
    <scope>NUCLEOTIDE SEQUENCE</scope>
    <source>
        <strain evidence="5">Cfx-K</strain>
    </source>
</reference>
<proteinExistence type="predicted"/>
<keyword evidence="1" id="KW-0805">Transcription regulation</keyword>